<dbReference type="SMART" id="SM00422">
    <property type="entry name" value="HTH_MERR"/>
    <property type="match status" value="1"/>
</dbReference>
<proteinExistence type="predicted"/>
<evidence type="ECO:0000256" key="1">
    <source>
        <dbReference type="ARBA" id="ARBA00022491"/>
    </source>
</evidence>
<gene>
    <name evidence="6" type="ORF">VFDL14_22760</name>
</gene>
<evidence type="ECO:0000313" key="6">
    <source>
        <dbReference type="EMBL" id="KDN28936.1"/>
    </source>
</evidence>
<dbReference type="PANTHER" id="PTHR30204">
    <property type="entry name" value="REDOX-CYCLING DRUG-SENSING TRANSCRIPTIONAL ACTIVATOR SOXR"/>
    <property type="match status" value="1"/>
</dbReference>
<feature type="domain" description="HTH merR-type" evidence="5">
    <location>
        <begin position="1"/>
        <end position="70"/>
    </location>
</feature>
<name>A0A066UNB3_9VIBR</name>
<dbReference type="Pfam" id="PF00376">
    <property type="entry name" value="MerR"/>
    <property type="match status" value="1"/>
</dbReference>
<keyword evidence="7" id="KW-1185">Reference proteome</keyword>
<keyword evidence="3" id="KW-0238">DNA-binding</keyword>
<evidence type="ECO:0000256" key="4">
    <source>
        <dbReference type="ARBA" id="ARBA00023163"/>
    </source>
</evidence>
<evidence type="ECO:0000256" key="2">
    <source>
        <dbReference type="ARBA" id="ARBA00023015"/>
    </source>
</evidence>
<dbReference type="RefSeq" id="WP_032550805.1">
    <property type="nucleotide sequence ID" value="NZ_JFFR01000013.1"/>
</dbReference>
<dbReference type="AlphaFoldDB" id="A0A066UNB3"/>
<dbReference type="GO" id="GO:0003677">
    <property type="term" value="F:DNA binding"/>
    <property type="evidence" value="ECO:0007669"/>
    <property type="project" value="UniProtKB-KW"/>
</dbReference>
<dbReference type="PROSITE" id="PS50937">
    <property type="entry name" value="HTH_MERR_2"/>
    <property type="match status" value="1"/>
</dbReference>
<dbReference type="Gene3D" id="1.10.1660.10">
    <property type="match status" value="1"/>
</dbReference>
<dbReference type="Proteomes" id="UP000027219">
    <property type="component" value="Unassembled WGS sequence"/>
</dbReference>
<dbReference type="EMBL" id="JFFR01000013">
    <property type="protein sequence ID" value="KDN28936.1"/>
    <property type="molecule type" value="Genomic_DNA"/>
</dbReference>
<dbReference type="OrthoDB" id="9802039at2"/>
<reference evidence="6 7" key="1">
    <citation type="submission" date="2014-02" db="EMBL/GenBank/DDBJ databases">
        <title>Vibrio fortis Dalian14 Genome Sequencing.</title>
        <authorList>
            <person name="Wang Y."/>
            <person name="Song L."/>
            <person name="Liu G."/>
            <person name="Ding J."/>
        </authorList>
    </citation>
    <scope>NUCLEOTIDE SEQUENCE [LARGE SCALE GENOMIC DNA]</scope>
    <source>
        <strain evidence="6 7">Dalian14</strain>
    </source>
</reference>
<accession>A0A066UNB3</accession>
<keyword evidence="4" id="KW-0804">Transcription</keyword>
<dbReference type="SUPFAM" id="SSF46955">
    <property type="entry name" value="Putative DNA-binding domain"/>
    <property type="match status" value="1"/>
</dbReference>
<sequence>MLSIKQFCERMKVSRSTVLYYERQGLLKPSSRSSSGYRQYNQKDVERFSAILAYRSYGIPVSKIEYLMIDAEGKERDMALRQQFAALDREIQKLRQQQHSILALLQEPEGLEQGLMTKERWVEILRQSGMDDQDMYNWHKRFEQMEPLGHLKFLQSLNIDESEIEAIRTWSREP</sequence>
<dbReference type="InterPro" id="IPR047057">
    <property type="entry name" value="MerR_fam"/>
</dbReference>
<evidence type="ECO:0000259" key="5">
    <source>
        <dbReference type="PROSITE" id="PS50937"/>
    </source>
</evidence>
<comment type="caution">
    <text evidence="6">The sequence shown here is derived from an EMBL/GenBank/DDBJ whole genome shotgun (WGS) entry which is preliminary data.</text>
</comment>
<organism evidence="6 7">
    <name type="scientific">Vibrio fortis</name>
    <dbReference type="NCBI Taxonomy" id="212667"/>
    <lineage>
        <taxon>Bacteria</taxon>
        <taxon>Pseudomonadati</taxon>
        <taxon>Pseudomonadota</taxon>
        <taxon>Gammaproteobacteria</taxon>
        <taxon>Vibrionales</taxon>
        <taxon>Vibrionaceae</taxon>
        <taxon>Vibrio</taxon>
    </lineage>
</organism>
<evidence type="ECO:0000313" key="7">
    <source>
        <dbReference type="Proteomes" id="UP000027219"/>
    </source>
</evidence>
<dbReference type="GO" id="GO:0003700">
    <property type="term" value="F:DNA-binding transcription factor activity"/>
    <property type="evidence" value="ECO:0007669"/>
    <property type="project" value="InterPro"/>
</dbReference>
<keyword evidence="2" id="KW-0805">Transcription regulation</keyword>
<dbReference type="STRING" id="212667.VFDL14_22760"/>
<dbReference type="InterPro" id="IPR000551">
    <property type="entry name" value="MerR-type_HTH_dom"/>
</dbReference>
<dbReference type="PANTHER" id="PTHR30204:SF69">
    <property type="entry name" value="MERR-FAMILY TRANSCRIPTIONAL REGULATOR"/>
    <property type="match status" value="1"/>
</dbReference>
<keyword evidence="1" id="KW-0678">Repressor</keyword>
<protein>
    <submittedName>
        <fullName evidence="6">MerR family transcriptional regulator</fullName>
    </submittedName>
</protein>
<evidence type="ECO:0000256" key="3">
    <source>
        <dbReference type="ARBA" id="ARBA00023125"/>
    </source>
</evidence>
<dbReference type="InterPro" id="IPR009061">
    <property type="entry name" value="DNA-bd_dom_put_sf"/>
</dbReference>